<feature type="transmembrane region" description="Helical" evidence="7">
    <location>
        <begin position="84"/>
        <end position="103"/>
    </location>
</feature>
<comment type="subcellular location">
    <subcellularLocation>
        <location evidence="1">Cell membrane</location>
        <topology evidence="1">Multi-pass membrane protein</topology>
    </subcellularLocation>
</comment>
<gene>
    <name evidence="8" type="primary">lplT</name>
    <name evidence="8" type="ORF">ACFQ4B_09715</name>
</gene>
<name>A0ABW3UJC5_9BACL</name>
<feature type="transmembrane region" description="Helical" evidence="7">
    <location>
        <begin position="359"/>
        <end position="376"/>
    </location>
</feature>
<feature type="transmembrane region" description="Helical" evidence="7">
    <location>
        <begin position="21"/>
        <end position="46"/>
    </location>
</feature>
<sequence>MNPSLPMTKEPAAKLTRPKALNALYVTQFLSAFADNMSLLVISGLLTHNGFSAESLALVSMAFFLPYILLAPFVGPFADKYPKAMVLVAGNALKLLGIALLLIVDSSSIVMLMLCYFTVGIGAVVYSPAKYGILPELTANEQELFKANSRIEAYTILAILTGIGGGGAIVAAAPSIVSALVCAGLYAISLCMTFRIPRIQGDSTIQYSQEALRFYKSAAQLFRNPVTQFSLIGTGAFWMSSAVLRTAVLAWIPISLGFRSDDAQVSLILATTSIGIIAGAFLAPKLVQLKQFFRSVHFGYIMAALIFVFPWIHSTPVAIVLLLAVGCMGGIFIVPMNTVLQEEGLRITGAGKTIAVQNLVENSLMLAGSGLYYVAVDLGLSISGAIALQGGILLLFLLLLSFRMRKLGA</sequence>
<dbReference type="RefSeq" id="WP_345587059.1">
    <property type="nucleotide sequence ID" value="NZ_BAABJG010000006.1"/>
</dbReference>
<accession>A0ABW3UJC5</accession>
<dbReference type="PANTHER" id="PTHR43266:SF2">
    <property type="entry name" value="MAJOR FACILITATOR SUPERFAMILY (MFS) PROFILE DOMAIN-CONTAINING PROTEIN"/>
    <property type="match status" value="1"/>
</dbReference>
<dbReference type="InterPro" id="IPR036259">
    <property type="entry name" value="MFS_trans_sf"/>
</dbReference>
<feature type="transmembrane region" description="Helical" evidence="7">
    <location>
        <begin position="58"/>
        <end position="77"/>
    </location>
</feature>
<dbReference type="PANTHER" id="PTHR43266">
    <property type="entry name" value="MACROLIDE-EFFLUX PROTEIN"/>
    <property type="match status" value="1"/>
</dbReference>
<evidence type="ECO:0000313" key="9">
    <source>
        <dbReference type="Proteomes" id="UP001597180"/>
    </source>
</evidence>
<keyword evidence="9" id="KW-1185">Reference proteome</keyword>
<evidence type="ECO:0000256" key="5">
    <source>
        <dbReference type="ARBA" id="ARBA00022989"/>
    </source>
</evidence>
<evidence type="ECO:0000256" key="6">
    <source>
        <dbReference type="ARBA" id="ARBA00023136"/>
    </source>
</evidence>
<comment type="caution">
    <text evidence="8">The sequence shown here is derived from an EMBL/GenBank/DDBJ whole genome shotgun (WGS) entry which is preliminary data.</text>
</comment>
<proteinExistence type="predicted"/>
<organism evidence="8 9">
    <name type="scientific">Paenibacillus vulneris</name>
    <dbReference type="NCBI Taxonomy" id="1133364"/>
    <lineage>
        <taxon>Bacteria</taxon>
        <taxon>Bacillati</taxon>
        <taxon>Bacillota</taxon>
        <taxon>Bacilli</taxon>
        <taxon>Bacillales</taxon>
        <taxon>Paenibacillaceae</taxon>
        <taxon>Paenibacillus</taxon>
    </lineage>
</organism>
<dbReference type="CDD" id="cd06173">
    <property type="entry name" value="MFS_MefA_like"/>
    <property type="match status" value="1"/>
</dbReference>
<feature type="transmembrane region" description="Helical" evidence="7">
    <location>
        <begin position="229"/>
        <end position="252"/>
    </location>
</feature>
<keyword evidence="2" id="KW-0813">Transport</keyword>
<feature type="transmembrane region" description="Helical" evidence="7">
    <location>
        <begin position="264"/>
        <end position="283"/>
    </location>
</feature>
<keyword evidence="3" id="KW-1003">Cell membrane</keyword>
<feature type="transmembrane region" description="Helical" evidence="7">
    <location>
        <begin position="382"/>
        <end position="402"/>
    </location>
</feature>
<dbReference type="NCBIfam" id="NF008397">
    <property type="entry name" value="PRK11195.1"/>
    <property type="match status" value="1"/>
</dbReference>
<dbReference type="Pfam" id="PF07690">
    <property type="entry name" value="MFS_1"/>
    <property type="match status" value="1"/>
</dbReference>
<keyword evidence="6 7" id="KW-0472">Membrane</keyword>
<evidence type="ECO:0000256" key="1">
    <source>
        <dbReference type="ARBA" id="ARBA00004651"/>
    </source>
</evidence>
<evidence type="ECO:0000313" key="8">
    <source>
        <dbReference type="EMBL" id="MFD1220397.1"/>
    </source>
</evidence>
<evidence type="ECO:0000256" key="3">
    <source>
        <dbReference type="ARBA" id="ARBA00022475"/>
    </source>
</evidence>
<protein>
    <submittedName>
        <fullName evidence="8">Lysophospholipid transporter LplT</fullName>
    </submittedName>
</protein>
<dbReference type="InterPro" id="IPR011701">
    <property type="entry name" value="MFS"/>
</dbReference>
<dbReference type="Proteomes" id="UP001597180">
    <property type="component" value="Unassembled WGS sequence"/>
</dbReference>
<feature type="transmembrane region" description="Helical" evidence="7">
    <location>
        <begin position="318"/>
        <end position="339"/>
    </location>
</feature>
<dbReference type="EMBL" id="JBHTLU010000013">
    <property type="protein sequence ID" value="MFD1220397.1"/>
    <property type="molecule type" value="Genomic_DNA"/>
</dbReference>
<evidence type="ECO:0000256" key="2">
    <source>
        <dbReference type="ARBA" id="ARBA00022448"/>
    </source>
</evidence>
<evidence type="ECO:0000256" key="7">
    <source>
        <dbReference type="SAM" id="Phobius"/>
    </source>
</evidence>
<feature type="transmembrane region" description="Helical" evidence="7">
    <location>
        <begin position="109"/>
        <end position="129"/>
    </location>
</feature>
<keyword evidence="4 7" id="KW-0812">Transmembrane</keyword>
<dbReference type="SUPFAM" id="SSF103473">
    <property type="entry name" value="MFS general substrate transporter"/>
    <property type="match status" value="1"/>
</dbReference>
<keyword evidence="5 7" id="KW-1133">Transmembrane helix</keyword>
<feature type="transmembrane region" description="Helical" evidence="7">
    <location>
        <begin position="176"/>
        <end position="196"/>
    </location>
</feature>
<evidence type="ECO:0000256" key="4">
    <source>
        <dbReference type="ARBA" id="ARBA00022692"/>
    </source>
</evidence>
<reference evidence="9" key="1">
    <citation type="journal article" date="2019" name="Int. J. Syst. Evol. Microbiol.">
        <title>The Global Catalogue of Microorganisms (GCM) 10K type strain sequencing project: providing services to taxonomists for standard genome sequencing and annotation.</title>
        <authorList>
            <consortium name="The Broad Institute Genomics Platform"/>
            <consortium name="The Broad Institute Genome Sequencing Center for Infectious Disease"/>
            <person name="Wu L."/>
            <person name="Ma J."/>
        </authorList>
    </citation>
    <scope>NUCLEOTIDE SEQUENCE [LARGE SCALE GENOMIC DNA]</scope>
    <source>
        <strain evidence="9">CCUG 53270</strain>
    </source>
</reference>
<feature type="transmembrane region" description="Helical" evidence="7">
    <location>
        <begin position="295"/>
        <end position="312"/>
    </location>
</feature>
<dbReference type="Gene3D" id="1.20.1250.20">
    <property type="entry name" value="MFS general substrate transporter like domains"/>
    <property type="match status" value="1"/>
</dbReference>
<feature type="transmembrane region" description="Helical" evidence="7">
    <location>
        <begin position="150"/>
        <end position="170"/>
    </location>
</feature>